<feature type="compositionally biased region" description="Low complexity" evidence="9">
    <location>
        <begin position="200"/>
        <end position="212"/>
    </location>
</feature>
<dbReference type="InterPro" id="IPR008656">
    <property type="entry name" value="Inositol_tetrakis-P_1-kinase"/>
</dbReference>
<dbReference type="PANTHER" id="PTHR14217">
    <property type="entry name" value="INOSITOL-TETRAKISPHOSPHATE 1-KINASE"/>
    <property type="match status" value="1"/>
</dbReference>
<feature type="region of interest" description="Disordered" evidence="9">
    <location>
        <begin position="453"/>
        <end position="493"/>
    </location>
</feature>
<feature type="compositionally biased region" description="Basic and acidic residues" evidence="9">
    <location>
        <begin position="43"/>
        <end position="57"/>
    </location>
</feature>
<dbReference type="GO" id="GO:0052726">
    <property type="term" value="F:inositol-1,3,4-trisphosphate 5-kinase activity"/>
    <property type="evidence" value="ECO:0007669"/>
    <property type="project" value="InterPro"/>
</dbReference>
<dbReference type="AlphaFoldDB" id="A0A7S4EKH0"/>
<keyword evidence="3" id="KW-0808">Transferase</keyword>
<dbReference type="SUPFAM" id="SSF56059">
    <property type="entry name" value="Glutathione synthetase ATP-binding domain-like"/>
    <property type="match status" value="1"/>
</dbReference>
<keyword evidence="4" id="KW-0479">Metal-binding</keyword>
<feature type="domain" description="Inositol-tetrakisphosphate 1-kinase N-terminal" evidence="11">
    <location>
        <begin position="321"/>
        <end position="353"/>
    </location>
</feature>
<feature type="region of interest" description="Disordered" evidence="9">
    <location>
        <begin position="31"/>
        <end position="67"/>
    </location>
</feature>
<dbReference type="GO" id="GO:0032957">
    <property type="term" value="P:inositol trisphosphate metabolic process"/>
    <property type="evidence" value="ECO:0007669"/>
    <property type="project" value="InterPro"/>
</dbReference>
<keyword evidence="5" id="KW-0547">Nucleotide-binding</keyword>
<comment type="cofactor">
    <cofactor evidence="1">
        <name>Mg(2+)</name>
        <dbReference type="ChEBI" id="CHEBI:18420"/>
    </cofactor>
</comment>
<organism evidence="12">
    <name type="scientific">Pseudo-nitzschia australis</name>
    <dbReference type="NCBI Taxonomy" id="44445"/>
    <lineage>
        <taxon>Eukaryota</taxon>
        <taxon>Sar</taxon>
        <taxon>Stramenopiles</taxon>
        <taxon>Ochrophyta</taxon>
        <taxon>Bacillariophyta</taxon>
        <taxon>Bacillariophyceae</taxon>
        <taxon>Bacillariophycidae</taxon>
        <taxon>Bacillariales</taxon>
        <taxon>Bacillariaceae</taxon>
        <taxon>Pseudo-nitzschia</taxon>
    </lineage>
</organism>
<feature type="compositionally biased region" description="Low complexity" evidence="9">
    <location>
        <begin position="718"/>
        <end position="742"/>
    </location>
</feature>
<feature type="region of interest" description="Disordered" evidence="9">
    <location>
        <begin position="707"/>
        <end position="748"/>
    </location>
</feature>
<evidence type="ECO:0000256" key="2">
    <source>
        <dbReference type="ARBA" id="ARBA00009601"/>
    </source>
</evidence>
<evidence type="ECO:0000259" key="11">
    <source>
        <dbReference type="Pfam" id="PF17927"/>
    </source>
</evidence>
<keyword evidence="8" id="KW-0460">Magnesium</keyword>
<dbReference type="GO" id="GO:0000287">
    <property type="term" value="F:magnesium ion binding"/>
    <property type="evidence" value="ECO:0007669"/>
    <property type="project" value="InterPro"/>
</dbReference>
<feature type="region of interest" description="Disordered" evidence="9">
    <location>
        <begin position="296"/>
        <end position="315"/>
    </location>
</feature>
<evidence type="ECO:0000256" key="6">
    <source>
        <dbReference type="ARBA" id="ARBA00022777"/>
    </source>
</evidence>
<feature type="compositionally biased region" description="Basic and acidic residues" evidence="9">
    <location>
        <begin position="474"/>
        <end position="492"/>
    </location>
</feature>
<feature type="domain" description="Inositol 1,3,4-trisphosphate 5/6-kinase ATP-grasp" evidence="10">
    <location>
        <begin position="601"/>
        <end position="701"/>
    </location>
</feature>
<evidence type="ECO:0000256" key="7">
    <source>
        <dbReference type="ARBA" id="ARBA00022840"/>
    </source>
</evidence>
<evidence type="ECO:0000259" key="10">
    <source>
        <dbReference type="Pfam" id="PF05770"/>
    </source>
</evidence>
<evidence type="ECO:0000256" key="4">
    <source>
        <dbReference type="ARBA" id="ARBA00022723"/>
    </source>
</evidence>
<dbReference type="GO" id="GO:0052725">
    <property type="term" value="F:inositol-1,3,4-trisphosphate 6-kinase activity"/>
    <property type="evidence" value="ECO:0007669"/>
    <property type="project" value="InterPro"/>
</dbReference>
<keyword evidence="7" id="KW-0067">ATP-binding</keyword>
<evidence type="ECO:0000256" key="1">
    <source>
        <dbReference type="ARBA" id="ARBA00001946"/>
    </source>
</evidence>
<dbReference type="PANTHER" id="PTHR14217:SF1">
    <property type="entry name" value="INOSITOL-TETRAKISPHOSPHATE 1-KINASE"/>
    <property type="match status" value="1"/>
</dbReference>
<dbReference type="Gene3D" id="3.30.470.20">
    <property type="entry name" value="ATP-grasp fold, B domain"/>
    <property type="match status" value="1"/>
</dbReference>
<dbReference type="InterPro" id="IPR041429">
    <property type="entry name" value="ITPK1_N"/>
</dbReference>
<name>A0A7S4EKH0_9STRA</name>
<evidence type="ECO:0000256" key="8">
    <source>
        <dbReference type="ARBA" id="ARBA00022842"/>
    </source>
</evidence>
<dbReference type="InterPro" id="IPR040464">
    <property type="entry name" value="InsP(3)kin_ATP-grasp"/>
</dbReference>
<evidence type="ECO:0000256" key="3">
    <source>
        <dbReference type="ARBA" id="ARBA00022679"/>
    </source>
</evidence>
<dbReference type="GO" id="GO:0005524">
    <property type="term" value="F:ATP binding"/>
    <property type="evidence" value="ECO:0007669"/>
    <property type="project" value="UniProtKB-KW"/>
</dbReference>
<proteinExistence type="inferred from homology"/>
<evidence type="ECO:0000313" key="12">
    <source>
        <dbReference type="EMBL" id="CAE0719269.1"/>
    </source>
</evidence>
<dbReference type="Pfam" id="PF05770">
    <property type="entry name" value="Ins134_P3_kin"/>
    <property type="match status" value="2"/>
</dbReference>
<accession>A0A7S4EKH0</accession>
<protein>
    <submittedName>
        <fullName evidence="12">Uncharacterized protein</fullName>
    </submittedName>
</protein>
<feature type="domain" description="Inositol 1,3,4-trisphosphate 5/6-kinase ATP-grasp" evidence="10">
    <location>
        <begin position="493"/>
        <end position="580"/>
    </location>
</feature>
<evidence type="ECO:0000256" key="9">
    <source>
        <dbReference type="SAM" id="MobiDB-lite"/>
    </source>
</evidence>
<reference evidence="12" key="1">
    <citation type="submission" date="2021-01" db="EMBL/GenBank/DDBJ databases">
        <authorList>
            <person name="Corre E."/>
            <person name="Pelletier E."/>
            <person name="Niang G."/>
            <person name="Scheremetjew M."/>
            <person name="Finn R."/>
            <person name="Kale V."/>
            <person name="Holt S."/>
            <person name="Cochrane G."/>
            <person name="Meng A."/>
            <person name="Brown T."/>
            <person name="Cohen L."/>
        </authorList>
    </citation>
    <scope>NUCLEOTIDE SEQUENCE</scope>
    <source>
        <strain evidence="12">10249 10 AB</strain>
    </source>
</reference>
<dbReference type="Pfam" id="PF17927">
    <property type="entry name" value="Ins134_P3_kin_N"/>
    <property type="match status" value="1"/>
</dbReference>
<sequence length="777" mass="86246">MTRAGSDSACPYASTAAPAASFCYTSATTTSLEDNGNDESYNDIEHDNEQEHERDNDNDLDDSNSCSNQSHYSYSYCSYNSNSYSQNSLQAPHYNYESIKHINKPIVVGYAFGPKKMSTMGVVLAEASRVKVIHEELEEDRFNDDNNEGGEEQHHEDCHEDAALFCEQHPHQQDHHPTSPSLLTSAALKGHEEETTERIGSSSNVGGGNNNDNGITARSTIITLGNSNNTDLQQIVRYFRSSCSSAAASASIASMGETTASTSTPTTMATTNTNTSCCSTFSTPNSTANTNITTYKHHHHQQQHGSSGSGRGEKNRFPVQISFVPLDPNQPLEEQHGGKFDLILHKLTEDILTCSLMQDDDDDDDANSNDANSVLKFRQDPSWKRVRAIRDYCYVRNPNCCLVDDPKHVQLVMSRSRIARVLQQCLNGVETSSGIPVKSPRFVVVPEYEYENKHCAPRPDSNDENENQNSQQHRRQDQRMRKLKQALRDNHQGDGTILSTPLIVKPIIAAGTKQSHSMLIALKESALNKLPPRSIVQEFVNHDATLYKVYVLGDFVNVYRRHSLPDLPSDLSDATVDMVEFDSQRPYPKLKDFGFDTTENINDNNSGSSSIDVNNNVNNNITKSGCAHANVNANTNSTFMVTVEEVRPIVDVLKRAFGLELFGFDILMGSNSGECFVVDVNYFPSYKEVPNFPSLLAQYLTQRALEQRRKGRIQTTTNASNASRGSNSSNNNESNNERNSNNIKHCASQSNVTSSTATTCDNRKTPCLSSWQHLDKQ</sequence>
<comment type="similarity">
    <text evidence="2">Belongs to the ITPK1 family.</text>
</comment>
<dbReference type="EMBL" id="HBIX01016624">
    <property type="protein sequence ID" value="CAE0719269.1"/>
    <property type="molecule type" value="Transcribed_RNA"/>
</dbReference>
<keyword evidence="6" id="KW-0418">Kinase</keyword>
<feature type="region of interest" description="Disordered" evidence="9">
    <location>
        <begin position="188"/>
        <end position="212"/>
    </location>
</feature>
<dbReference type="GO" id="GO:0047325">
    <property type="term" value="F:inositol-3,4,5,6-tetrakisphosphate 1-kinase activity"/>
    <property type="evidence" value="ECO:0007669"/>
    <property type="project" value="InterPro"/>
</dbReference>
<dbReference type="Gene3D" id="3.40.50.11370">
    <property type="match status" value="1"/>
</dbReference>
<gene>
    <name evidence="12" type="ORF">PAUS00366_LOCUS12023</name>
</gene>
<dbReference type="GO" id="GO:0005737">
    <property type="term" value="C:cytoplasm"/>
    <property type="evidence" value="ECO:0007669"/>
    <property type="project" value="TreeGrafter"/>
</dbReference>
<evidence type="ECO:0000256" key="5">
    <source>
        <dbReference type="ARBA" id="ARBA00022741"/>
    </source>
</evidence>